<sequence length="176" mass="18547">MIPTVHQIQSRAGPAATQAAREVEIVGPTLARAQPEVPAVEESGGVGQDMQLGHQGIDHSRQAASAQAVQGGGSAASAAEDADGPQDRAVFRAKVIRFLTAIYGDDESFQRALKLGTIVIRAVEDQPEPEMRPELSHATYRHGAAQAQQARAATERRGGGPPPNVAAGDFVAWWPK</sequence>
<dbReference type="EMBL" id="QTUJ01000004">
    <property type="protein sequence ID" value="REF67555.1"/>
    <property type="molecule type" value="Genomic_DNA"/>
</dbReference>
<feature type="compositionally biased region" description="Low complexity" evidence="1">
    <location>
        <begin position="62"/>
        <end position="79"/>
    </location>
</feature>
<evidence type="ECO:0000313" key="2">
    <source>
        <dbReference type="EMBL" id="REF67555.1"/>
    </source>
</evidence>
<protein>
    <submittedName>
        <fullName evidence="2">Uncharacterized protein</fullName>
    </submittedName>
</protein>
<dbReference type="RefSeq" id="WP_116223086.1">
    <property type="nucleotide sequence ID" value="NZ_CP038197.1"/>
</dbReference>
<dbReference type="AlphaFoldDB" id="A0A3D9XAJ5"/>
<evidence type="ECO:0000256" key="1">
    <source>
        <dbReference type="SAM" id="MobiDB-lite"/>
    </source>
</evidence>
<name>A0A3D9XAJ5_PARVE</name>
<organism evidence="2 3">
    <name type="scientific">Paracoccus versutus</name>
    <name type="common">Thiobacillus versutus</name>
    <dbReference type="NCBI Taxonomy" id="34007"/>
    <lineage>
        <taxon>Bacteria</taxon>
        <taxon>Pseudomonadati</taxon>
        <taxon>Pseudomonadota</taxon>
        <taxon>Alphaproteobacteria</taxon>
        <taxon>Rhodobacterales</taxon>
        <taxon>Paracoccaceae</taxon>
        <taxon>Paracoccus</taxon>
    </lineage>
</organism>
<proteinExistence type="predicted"/>
<dbReference type="Proteomes" id="UP000256941">
    <property type="component" value="Unassembled WGS sequence"/>
</dbReference>
<evidence type="ECO:0000313" key="3">
    <source>
        <dbReference type="Proteomes" id="UP000256941"/>
    </source>
</evidence>
<accession>A0A3D9XAJ5</accession>
<reference evidence="2 3" key="1">
    <citation type="submission" date="2018-08" db="EMBL/GenBank/DDBJ databases">
        <title>Genomic Encyclopedia of Archaeal and Bacterial Type Strains, Phase II (KMG-II): from individual species to whole genera.</title>
        <authorList>
            <person name="Goeker M."/>
        </authorList>
    </citation>
    <scope>NUCLEOTIDE SEQUENCE [LARGE SCALE GENOMIC DNA]</scope>
    <source>
        <strain evidence="2 3">DSM 17099</strain>
    </source>
</reference>
<feature type="region of interest" description="Disordered" evidence="1">
    <location>
        <begin position="32"/>
        <end position="85"/>
    </location>
</feature>
<gene>
    <name evidence="2" type="ORF">BDD41_4584</name>
</gene>
<comment type="caution">
    <text evidence="2">The sequence shown here is derived from an EMBL/GenBank/DDBJ whole genome shotgun (WGS) entry which is preliminary data.</text>
</comment>
<feature type="region of interest" description="Disordered" evidence="1">
    <location>
        <begin position="140"/>
        <end position="169"/>
    </location>
</feature>